<accession>A0A0E0FI09</accession>
<keyword evidence="2" id="KW-1185">Reference proteome</keyword>
<reference evidence="1" key="1">
    <citation type="submission" date="2015-04" db="UniProtKB">
        <authorList>
            <consortium name="EnsemblPlants"/>
        </authorList>
    </citation>
    <scope>IDENTIFICATION</scope>
    <source>
        <strain evidence="1">SL10</strain>
    </source>
</reference>
<name>A0A0E0FI09_ORYNI</name>
<dbReference type="HOGENOM" id="CLU_147651_0_0_1"/>
<dbReference type="Gramene" id="ONIVA01G08170.1">
    <property type="protein sequence ID" value="ONIVA01G08170.1"/>
    <property type="gene ID" value="ONIVA01G08170"/>
</dbReference>
<organism evidence="1">
    <name type="scientific">Oryza nivara</name>
    <name type="common">Indian wild rice</name>
    <name type="synonym">Oryza sativa f. spontanea</name>
    <dbReference type="NCBI Taxonomy" id="4536"/>
    <lineage>
        <taxon>Eukaryota</taxon>
        <taxon>Viridiplantae</taxon>
        <taxon>Streptophyta</taxon>
        <taxon>Embryophyta</taxon>
        <taxon>Tracheophyta</taxon>
        <taxon>Spermatophyta</taxon>
        <taxon>Magnoliopsida</taxon>
        <taxon>Liliopsida</taxon>
        <taxon>Poales</taxon>
        <taxon>Poaceae</taxon>
        <taxon>BOP clade</taxon>
        <taxon>Oryzoideae</taxon>
        <taxon>Oryzeae</taxon>
        <taxon>Oryzinae</taxon>
        <taxon>Oryza</taxon>
    </lineage>
</organism>
<dbReference type="AlphaFoldDB" id="A0A0E0FI09"/>
<proteinExistence type="predicted"/>
<protein>
    <submittedName>
        <fullName evidence="1">Uncharacterized protein</fullName>
    </submittedName>
</protein>
<dbReference type="Proteomes" id="UP000006591">
    <property type="component" value="Chromosome 1"/>
</dbReference>
<reference evidence="1" key="2">
    <citation type="submission" date="2018-04" db="EMBL/GenBank/DDBJ databases">
        <title>OnivRS2 (Oryza nivara Reference Sequence Version 2).</title>
        <authorList>
            <person name="Zhang J."/>
            <person name="Kudrna D."/>
            <person name="Lee S."/>
            <person name="Talag J."/>
            <person name="Rajasekar S."/>
            <person name="Welchert J."/>
            <person name="Hsing Y.-I."/>
            <person name="Wing R.A."/>
        </authorList>
    </citation>
    <scope>NUCLEOTIDE SEQUENCE [LARGE SCALE GENOMIC DNA]</scope>
</reference>
<evidence type="ECO:0000313" key="2">
    <source>
        <dbReference type="Proteomes" id="UP000006591"/>
    </source>
</evidence>
<dbReference type="EnsemblPlants" id="ONIVA01G08170.1">
    <property type="protein sequence ID" value="ONIVA01G08170.1"/>
    <property type="gene ID" value="ONIVA01G08170"/>
</dbReference>
<sequence>MPKRLDPELVHSLYLNCKKDQRQGVPCDPPLGDAAPAELRALLVDPLKLSIESIGFEARADHQRRAEIVWQLVQDSRSIESVLRREDPTNARQKLFGNSREIPDLLRLRQLLI</sequence>
<evidence type="ECO:0000313" key="1">
    <source>
        <dbReference type="EnsemblPlants" id="ONIVA01G08170.1"/>
    </source>
</evidence>